<dbReference type="Pfam" id="PF04117">
    <property type="entry name" value="Mpv17_PMP22"/>
    <property type="match status" value="1"/>
</dbReference>
<reference evidence="8 9" key="1">
    <citation type="submission" date="2019-07" db="EMBL/GenBank/DDBJ databases">
        <authorList>
            <person name="Friedrich A."/>
            <person name="Schacherer J."/>
        </authorList>
    </citation>
    <scope>NUCLEOTIDE SEQUENCE [LARGE SCALE GENOMIC DNA]</scope>
</reference>
<sequence length="348" mass="39888">MSIRLNDEEQISRNDGISSTLPTSANYVRHNHINKHQLSYIVAKIEERCSAVRIHNIPFINIGIISVLVYLLCRLSTKYHKLYTRSSLLATIATNLVLFGIADTMAQSISAFFSDSRRIHLDDTIKRGDTDEYNYEDDNQSSRSRASSVSSSGYALEINRYVRSMNLSDSTEHYFVDYGDVSPDMSPPPVDVELGEGGNPARQIQVKRVEFSPTRFIFRRFFAFMLWGFIQAFVQVAWYSFLNSMYTDDPTIVGVLERDLTDQLCFSPVSLVCFFTYGTIVIESGTMQDVRSKLYRVYLSTLVCNFCLWFPVQFINFLVMPRRFQVPFSSTIGVLWNCFLSFRNASAK</sequence>
<evidence type="ECO:0000256" key="4">
    <source>
        <dbReference type="ARBA" id="ARBA00022989"/>
    </source>
</evidence>
<feature type="transmembrane region" description="Helical" evidence="6">
    <location>
        <begin position="92"/>
        <end position="113"/>
    </location>
</feature>
<evidence type="ECO:0000313" key="9">
    <source>
        <dbReference type="Proteomes" id="UP000478008"/>
    </source>
</evidence>
<comment type="subcellular location">
    <subcellularLocation>
        <location evidence="1">Membrane</location>
        <topology evidence="1">Multi-pass membrane protein</topology>
    </subcellularLocation>
</comment>
<organism evidence="8 9">
    <name type="scientific">Dekkera bruxellensis</name>
    <name type="common">Brettanomyces custersii</name>
    <dbReference type="NCBI Taxonomy" id="5007"/>
    <lineage>
        <taxon>Eukaryota</taxon>
        <taxon>Fungi</taxon>
        <taxon>Dikarya</taxon>
        <taxon>Ascomycota</taxon>
        <taxon>Saccharomycotina</taxon>
        <taxon>Pichiomycetes</taxon>
        <taxon>Pichiales</taxon>
        <taxon>Pichiaceae</taxon>
        <taxon>Brettanomyces</taxon>
    </lineage>
</organism>
<name>A0A7D9GXG2_DEKBR</name>
<evidence type="ECO:0000256" key="2">
    <source>
        <dbReference type="ARBA" id="ARBA00006824"/>
    </source>
</evidence>
<evidence type="ECO:0000313" key="8">
    <source>
        <dbReference type="EMBL" id="VUG16461.1"/>
    </source>
</evidence>
<dbReference type="Proteomes" id="UP000478008">
    <property type="component" value="Unassembled WGS sequence"/>
</dbReference>
<keyword evidence="9" id="KW-1185">Reference proteome</keyword>
<proteinExistence type="inferred from homology"/>
<feature type="transmembrane region" description="Helical" evidence="6">
    <location>
        <begin position="54"/>
        <end position="72"/>
    </location>
</feature>
<gene>
    <name evidence="8" type="ORF">DEBR0S1_17370G</name>
    <name evidence="7" type="ORF">HII12_004200</name>
</gene>
<feature type="transmembrane region" description="Helical" evidence="6">
    <location>
        <begin position="221"/>
        <end position="241"/>
    </location>
</feature>
<dbReference type="Proteomes" id="UP000568158">
    <property type="component" value="Unassembled WGS sequence"/>
</dbReference>
<protein>
    <submittedName>
        <fullName evidence="8">DEBR0S1_17370g1_1</fullName>
    </submittedName>
</protein>
<keyword evidence="3 6" id="KW-0812">Transmembrane</keyword>
<accession>A0A7D9GXG2</accession>
<evidence type="ECO:0000313" key="7">
    <source>
        <dbReference type="EMBL" id="KAF6008451.1"/>
    </source>
</evidence>
<dbReference type="PANTHER" id="PTHR11266:SF50">
    <property type="entry name" value="VACUOLAR MEMBRANE PROTEIN YOR292C"/>
    <property type="match status" value="1"/>
</dbReference>
<evidence type="ECO:0000313" key="10">
    <source>
        <dbReference type="Proteomes" id="UP000568158"/>
    </source>
</evidence>
<evidence type="ECO:0000256" key="3">
    <source>
        <dbReference type="ARBA" id="ARBA00022692"/>
    </source>
</evidence>
<dbReference type="GO" id="GO:0005739">
    <property type="term" value="C:mitochondrion"/>
    <property type="evidence" value="ECO:0007669"/>
    <property type="project" value="TreeGrafter"/>
</dbReference>
<comment type="similarity">
    <text evidence="2 6">Belongs to the peroxisomal membrane protein PXMP2/4 family.</text>
</comment>
<dbReference type="InterPro" id="IPR007248">
    <property type="entry name" value="Mpv17_PMP22"/>
</dbReference>
<dbReference type="EMBL" id="JABCYN010000036">
    <property type="protein sequence ID" value="KAF6008451.1"/>
    <property type="molecule type" value="Genomic_DNA"/>
</dbReference>
<dbReference type="GO" id="GO:0016020">
    <property type="term" value="C:membrane"/>
    <property type="evidence" value="ECO:0007669"/>
    <property type="project" value="UniProtKB-SubCell"/>
</dbReference>
<evidence type="ECO:0000256" key="5">
    <source>
        <dbReference type="ARBA" id="ARBA00023136"/>
    </source>
</evidence>
<keyword evidence="4 6" id="KW-1133">Transmembrane helix</keyword>
<dbReference type="EMBL" id="CABFWN010000001">
    <property type="protein sequence ID" value="VUG16461.1"/>
    <property type="molecule type" value="Genomic_DNA"/>
</dbReference>
<keyword evidence="5 6" id="KW-0472">Membrane</keyword>
<dbReference type="AlphaFoldDB" id="A0A7D9GXG2"/>
<evidence type="ECO:0000256" key="1">
    <source>
        <dbReference type="ARBA" id="ARBA00004141"/>
    </source>
</evidence>
<dbReference type="PANTHER" id="PTHR11266">
    <property type="entry name" value="PEROXISOMAL MEMBRANE PROTEIN 2, PXMP2 MPV17"/>
    <property type="match status" value="1"/>
</dbReference>
<feature type="transmembrane region" description="Helical" evidence="6">
    <location>
        <begin position="294"/>
        <end position="312"/>
    </location>
</feature>
<feature type="transmembrane region" description="Helical" evidence="6">
    <location>
        <begin position="261"/>
        <end position="282"/>
    </location>
</feature>
<evidence type="ECO:0000256" key="6">
    <source>
        <dbReference type="RuleBase" id="RU363053"/>
    </source>
</evidence>
<reference evidence="7 10" key="2">
    <citation type="journal article" date="2020" name="Appl. Microbiol. Biotechnol.">
        <title>Targeted gene deletion in Brettanomyces bruxellensis with an expression-free CRISPR-Cas9 system.</title>
        <authorList>
            <person name="Varela C."/>
            <person name="Bartel C."/>
            <person name="Onetto C."/>
            <person name="Borneman A."/>
        </authorList>
    </citation>
    <scope>NUCLEOTIDE SEQUENCE [LARGE SCALE GENOMIC DNA]</scope>
    <source>
        <strain evidence="7 10">AWRI1613</strain>
    </source>
</reference>